<protein>
    <recommendedName>
        <fullName evidence="4">Type VII secretion-associated protein</fullName>
    </recommendedName>
</protein>
<dbReference type="InterPro" id="IPR023840">
    <property type="entry name" value="T7SS_Rv3446c"/>
</dbReference>
<keyword evidence="1" id="KW-1133">Transmembrane helix</keyword>
<proteinExistence type="predicted"/>
<dbReference type="Proteomes" id="UP001501035">
    <property type="component" value="Unassembled WGS sequence"/>
</dbReference>
<comment type="caution">
    <text evidence="2">The sequence shown here is derived from an EMBL/GenBank/DDBJ whole genome shotgun (WGS) entry which is preliminary data.</text>
</comment>
<sequence length="295" mass="30346">MSRALAIARSHADAGVSALLVVASDGHEWVAHRVAGASAESASTVLRGDRATVIGRLSGAASGVDLVVVDAPPQWARTALRTVVSAVGTPRIVAVDPALLQRFGAHRPLPPVATAGAGFVHRRARRWPVGLAAVILVLMVAVGAGLARSRSPSAAATMVGGVRVDVPGDWRRTELTGEPAPRTVFVDPDTGSRIIVAVSPLRGGATTESVAASLAERIRQRGDDAVGEFAVRAQFGGRTVIAYRETPDSGAPIRWYVRVVGVPDRGTVQASIGCQDSGARGLEAACRRAVGSAGS</sequence>
<dbReference type="NCBIfam" id="TIGR03931">
    <property type="entry name" value="T7SS_Rv3446c"/>
    <property type="match status" value="1"/>
</dbReference>
<dbReference type="RefSeq" id="WP_344716216.1">
    <property type="nucleotide sequence ID" value="NZ_BAAAVS010000001.1"/>
</dbReference>
<feature type="transmembrane region" description="Helical" evidence="1">
    <location>
        <begin position="129"/>
        <end position="147"/>
    </location>
</feature>
<evidence type="ECO:0008006" key="4">
    <source>
        <dbReference type="Google" id="ProtNLM"/>
    </source>
</evidence>
<accession>A0ABN3Y9M2</accession>
<organism evidence="2 3">
    <name type="scientific">Gordonia defluvii</name>
    <dbReference type="NCBI Taxonomy" id="283718"/>
    <lineage>
        <taxon>Bacteria</taxon>
        <taxon>Bacillati</taxon>
        <taxon>Actinomycetota</taxon>
        <taxon>Actinomycetes</taxon>
        <taxon>Mycobacteriales</taxon>
        <taxon>Gordoniaceae</taxon>
        <taxon>Gordonia</taxon>
    </lineage>
</organism>
<keyword evidence="3" id="KW-1185">Reference proteome</keyword>
<dbReference type="EMBL" id="BAAAVS010000001">
    <property type="protein sequence ID" value="GAA3023496.1"/>
    <property type="molecule type" value="Genomic_DNA"/>
</dbReference>
<evidence type="ECO:0000313" key="2">
    <source>
        <dbReference type="EMBL" id="GAA3023496.1"/>
    </source>
</evidence>
<keyword evidence="1" id="KW-0472">Membrane</keyword>
<reference evidence="2 3" key="1">
    <citation type="journal article" date="2019" name="Int. J. Syst. Evol. Microbiol.">
        <title>The Global Catalogue of Microorganisms (GCM) 10K type strain sequencing project: providing services to taxonomists for standard genome sequencing and annotation.</title>
        <authorList>
            <consortium name="The Broad Institute Genomics Platform"/>
            <consortium name="The Broad Institute Genome Sequencing Center for Infectious Disease"/>
            <person name="Wu L."/>
            <person name="Ma J."/>
        </authorList>
    </citation>
    <scope>NUCLEOTIDE SEQUENCE [LARGE SCALE GENOMIC DNA]</scope>
    <source>
        <strain evidence="2 3">JCM 14234</strain>
    </source>
</reference>
<evidence type="ECO:0000313" key="3">
    <source>
        <dbReference type="Proteomes" id="UP001501035"/>
    </source>
</evidence>
<name>A0ABN3Y9M2_9ACTN</name>
<evidence type="ECO:0000256" key="1">
    <source>
        <dbReference type="SAM" id="Phobius"/>
    </source>
</evidence>
<keyword evidence="1" id="KW-0812">Transmembrane</keyword>
<gene>
    <name evidence="2" type="ORF">GCM10010528_01930</name>
</gene>